<accession>A0A8J3V4N4</accession>
<organism evidence="1 2">
    <name type="scientific">Planotetraspora thailandica</name>
    <dbReference type="NCBI Taxonomy" id="487172"/>
    <lineage>
        <taxon>Bacteria</taxon>
        <taxon>Bacillati</taxon>
        <taxon>Actinomycetota</taxon>
        <taxon>Actinomycetes</taxon>
        <taxon>Streptosporangiales</taxon>
        <taxon>Streptosporangiaceae</taxon>
        <taxon>Planotetraspora</taxon>
    </lineage>
</organism>
<dbReference type="RefSeq" id="WP_203945143.1">
    <property type="nucleotide sequence ID" value="NZ_BOOR01000022.1"/>
</dbReference>
<proteinExistence type="predicted"/>
<evidence type="ECO:0000313" key="1">
    <source>
        <dbReference type="EMBL" id="GII54931.1"/>
    </source>
</evidence>
<protein>
    <recommendedName>
        <fullName evidence="3">DUF4034 domain-containing protein</fullName>
    </recommendedName>
</protein>
<sequence>MPPGGDPLAAQLIAAGKAGDWRTLTDLLAPIDHPDDHTFYLKIAADVGGAERWVDDWVAAEPRSPLPLLFKGAHAIFWAWEARGGGRANTVSENAFKLFFKRLTLAENCLDDVTDRDPDLPVVAHLEQWLDLGDEGPAYLRSAEVRASLHEAADRSVRHAEYVRRPRWPNYHNEFAMAFALSQDWAAAADQFDLIGDLVTEWPWQYLNGRQPDVPFLRWRTRTYQELGR</sequence>
<evidence type="ECO:0008006" key="3">
    <source>
        <dbReference type="Google" id="ProtNLM"/>
    </source>
</evidence>
<dbReference type="Proteomes" id="UP000605992">
    <property type="component" value="Unassembled WGS sequence"/>
</dbReference>
<gene>
    <name evidence="1" type="ORF">Pth03_33200</name>
</gene>
<reference evidence="1" key="1">
    <citation type="submission" date="2021-01" db="EMBL/GenBank/DDBJ databases">
        <title>Whole genome shotgun sequence of Planotetraspora thailandica NBRC 104271.</title>
        <authorList>
            <person name="Komaki H."/>
            <person name="Tamura T."/>
        </authorList>
    </citation>
    <scope>NUCLEOTIDE SEQUENCE</scope>
    <source>
        <strain evidence="1">NBRC 104271</strain>
    </source>
</reference>
<evidence type="ECO:0000313" key="2">
    <source>
        <dbReference type="Proteomes" id="UP000605992"/>
    </source>
</evidence>
<comment type="caution">
    <text evidence="1">The sequence shown here is derived from an EMBL/GenBank/DDBJ whole genome shotgun (WGS) entry which is preliminary data.</text>
</comment>
<keyword evidence="2" id="KW-1185">Reference proteome</keyword>
<name>A0A8J3V4N4_9ACTN</name>
<dbReference type="AlphaFoldDB" id="A0A8J3V4N4"/>
<dbReference type="EMBL" id="BOOR01000022">
    <property type="protein sequence ID" value="GII54931.1"/>
    <property type="molecule type" value="Genomic_DNA"/>
</dbReference>